<dbReference type="OrthoDB" id="2111523at2"/>
<dbReference type="Proteomes" id="UP000017842">
    <property type="component" value="Unassembled WGS sequence"/>
</dbReference>
<comment type="caution">
    <text evidence="8">The sequence shown here is derived from an EMBL/GenBank/DDBJ whole genome shotgun (WGS) entry which is preliminary data.</text>
</comment>
<evidence type="ECO:0000256" key="7">
    <source>
        <dbReference type="PIRSR" id="PIRSR015957-1"/>
    </source>
</evidence>
<keyword evidence="3" id="KW-0456">Lyase</keyword>
<comment type="catalytic activity">
    <reaction evidence="6">
        <text>2 D-glyceraldehyde 3-phosphate = 4-(hydroxymethyl)-2-furancarboxaldehyde phosphate + phosphate + 2 H2O</text>
        <dbReference type="Rhea" id="RHEA:43536"/>
        <dbReference type="ChEBI" id="CHEBI:15377"/>
        <dbReference type="ChEBI" id="CHEBI:43474"/>
        <dbReference type="ChEBI" id="CHEBI:59776"/>
        <dbReference type="ChEBI" id="CHEBI:83407"/>
        <dbReference type="EC" id="4.2.3.153"/>
    </reaction>
</comment>
<proteinExistence type="predicted"/>
<dbReference type="EMBL" id="AYLO01000008">
    <property type="protein sequence ID" value="ESS73891.1"/>
    <property type="molecule type" value="Genomic_DNA"/>
</dbReference>
<evidence type="ECO:0000256" key="1">
    <source>
        <dbReference type="ARBA" id="ARBA00003810"/>
    </source>
</evidence>
<dbReference type="PATRIC" id="fig|1116472.3.peg.206"/>
<accession>V5E2V5</accession>
<evidence type="ECO:0000256" key="4">
    <source>
        <dbReference type="ARBA" id="ARBA00023270"/>
    </source>
</evidence>
<dbReference type="EC" id="4.2.3.153" evidence="2"/>
<evidence type="ECO:0000256" key="2">
    <source>
        <dbReference type="ARBA" id="ARBA00012553"/>
    </source>
</evidence>
<keyword evidence="4" id="KW-0704">Schiff base</keyword>
<evidence type="ECO:0000256" key="6">
    <source>
        <dbReference type="ARBA" id="ARBA00047628"/>
    </source>
</evidence>
<dbReference type="PIRSF" id="PIRSF015957">
    <property type="entry name" value="UCP015957"/>
    <property type="match status" value="1"/>
</dbReference>
<reference evidence="8 9" key="1">
    <citation type="journal article" date="2013" name="Genome Announc.">
        <title>Draft Genome Sequence of the Methanotrophic Gammaproteobacterium Methyloglobulus morosus DSM 22980 Strain KoM1.</title>
        <authorList>
            <person name="Poehlein A."/>
            <person name="Deutzmann J.S."/>
            <person name="Daniel R."/>
            <person name="Simeonova D.D."/>
        </authorList>
    </citation>
    <scope>NUCLEOTIDE SEQUENCE [LARGE SCALE GENOMIC DNA]</scope>
    <source>
        <strain evidence="8 9">KoM1</strain>
    </source>
</reference>
<feature type="active site" description="Proton acceptor" evidence="7">
    <location>
        <position position="86"/>
    </location>
</feature>
<keyword evidence="9" id="KW-1185">Reference proteome</keyword>
<protein>
    <recommendedName>
        <fullName evidence="2">(5-formylfuran-3-yl)methyl phosphate synthase</fullName>
        <ecNumber evidence="2">4.2.3.153</ecNumber>
    </recommendedName>
    <alternativeName>
        <fullName evidence="5">4-(hydroxymethyl)-2-furancarboxaldehyde-phosphate synthase</fullName>
    </alternativeName>
</protein>
<sequence>MTGMLASVNSVDEARLVLAENVAIIDLKEPALGSLGGLDIKLVKEIVNIIGHQCPVSATIGDLPMQSGLIFNAVKEMAETGVNYIKIGFSPDENQQEVIEKLTQLTSTINLIAVLFADTNPDFGLIDRLVEAGLKGIMLDTQDKTKGSLTGIMARSEIGRFVAHVKTKQVLCGLAGSLKLEDIALLMPYQPDYLGFRGALCDQNDRVGHLNLRRVQAIKQNISEYSS</sequence>
<dbReference type="Pfam" id="PF04476">
    <property type="entry name" value="4HFCP_synth"/>
    <property type="match status" value="1"/>
</dbReference>
<dbReference type="eggNOG" id="COG1891">
    <property type="taxonomic scope" value="Bacteria"/>
</dbReference>
<dbReference type="InterPro" id="IPR011060">
    <property type="entry name" value="RibuloseP-bd_barrel"/>
</dbReference>
<evidence type="ECO:0000256" key="3">
    <source>
        <dbReference type="ARBA" id="ARBA00023239"/>
    </source>
</evidence>
<gene>
    <name evidence="8" type="ORF">MGMO_8c00280</name>
</gene>
<dbReference type="GO" id="GO:0016829">
    <property type="term" value="F:lyase activity"/>
    <property type="evidence" value="ECO:0007669"/>
    <property type="project" value="UniProtKB-KW"/>
</dbReference>
<evidence type="ECO:0000313" key="8">
    <source>
        <dbReference type="EMBL" id="ESS73891.1"/>
    </source>
</evidence>
<evidence type="ECO:0000256" key="5">
    <source>
        <dbReference type="ARBA" id="ARBA00032523"/>
    </source>
</evidence>
<name>V5E2V5_9GAMM</name>
<comment type="function">
    <text evidence="1">Catalyzes the formation of 4-(hydroxymethyl)-2-furancarboxaldehyde phosphate (4-HFC-P) from two molecules of glyceraldehyde-3-P (GA-3-P).</text>
</comment>
<feature type="active site" description="Schiff-base intermediate with substrate" evidence="7">
    <location>
        <position position="28"/>
    </location>
</feature>
<evidence type="ECO:0000313" key="9">
    <source>
        <dbReference type="Proteomes" id="UP000017842"/>
    </source>
</evidence>
<dbReference type="InterPro" id="IPR007565">
    <property type="entry name" value="4HFCP_synth"/>
</dbReference>
<dbReference type="AlphaFoldDB" id="V5E2V5"/>
<dbReference type="STRING" id="1116472.MGMO_8c00280"/>
<dbReference type="RefSeq" id="WP_023493126.1">
    <property type="nucleotide sequence ID" value="NZ_AYLO01000008.1"/>
</dbReference>
<dbReference type="SUPFAM" id="SSF51366">
    <property type="entry name" value="Ribulose-phoshate binding barrel"/>
    <property type="match status" value="1"/>
</dbReference>
<organism evidence="8 9">
    <name type="scientific">Methyloglobulus morosus KoM1</name>
    <dbReference type="NCBI Taxonomy" id="1116472"/>
    <lineage>
        <taxon>Bacteria</taxon>
        <taxon>Pseudomonadati</taxon>
        <taxon>Pseudomonadota</taxon>
        <taxon>Gammaproteobacteria</taxon>
        <taxon>Methylococcales</taxon>
        <taxon>Methylococcaceae</taxon>
        <taxon>Methyloglobulus</taxon>
    </lineage>
</organism>